<dbReference type="Pfam" id="PF25078">
    <property type="entry name" value="DUF7801"/>
    <property type="match status" value="1"/>
</dbReference>
<dbReference type="Proteomes" id="UP001456524">
    <property type="component" value="Unassembled WGS sequence"/>
</dbReference>
<protein>
    <submittedName>
        <fullName evidence="4">Up-regulated during septation-domain-containing protein</fullName>
    </submittedName>
</protein>
<evidence type="ECO:0000313" key="5">
    <source>
        <dbReference type="Proteomes" id="UP001456524"/>
    </source>
</evidence>
<feature type="compositionally biased region" description="Low complexity" evidence="1">
    <location>
        <begin position="189"/>
        <end position="199"/>
    </location>
</feature>
<reference evidence="4 5" key="1">
    <citation type="journal article" date="2022" name="G3 (Bethesda)">
        <title>Enemy or ally: a genomic approach to elucidate the lifestyle of Phyllosticta citrichinaensis.</title>
        <authorList>
            <person name="Buijs V.A."/>
            <person name="Groenewald J.Z."/>
            <person name="Haridas S."/>
            <person name="LaButti K.M."/>
            <person name="Lipzen A."/>
            <person name="Martin F.M."/>
            <person name="Barry K."/>
            <person name="Grigoriev I.V."/>
            <person name="Crous P.W."/>
            <person name="Seidl M.F."/>
        </authorList>
    </citation>
    <scope>NUCLEOTIDE SEQUENCE [LARGE SCALE GENOMIC DNA]</scope>
    <source>
        <strain evidence="4 5">CBS 129764</strain>
    </source>
</reference>
<feature type="domain" description="Up-regulated during septation protein 1" evidence="2">
    <location>
        <begin position="94"/>
        <end position="236"/>
    </location>
</feature>
<feature type="region of interest" description="Disordered" evidence="1">
    <location>
        <begin position="257"/>
        <end position="291"/>
    </location>
</feature>
<feature type="region of interest" description="Disordered" evidence="1">
    <location>
        <begin position="1"/>
        <end position="86"/>
    </location>
</feature>
<feature type="domain" description="DUF7801" evidence="3">
    <location>
        <begin position="682"/>
        <end position="831"/>
    </location>
</feature>
<dbReference type="EMBL" id="JBBWUH010000003">
    <property type="protein sequence ID" value="KAK8174106.1"/>
    <property type="molecule type" value="Genomic_DNA"/>
</dbReference>
<feature type="region of interest" description="Disordered" evidence="1">
    <location>
        <begin position="664"/>
        <end position="692"/>
    </location>
</feature>
<feature type="compositionally biased region" description="Basic and acidic residues" evidence="1">
    <location>
        <begin position="278"/>
        <end position="291"/>
    </location>
</feature>
<feature type="compositionally biased region" description="Polar residues" evidence="1">
    <location>
        <begin position="263"/>
        <end position="276"/>
    </location>
</feature>
<evidence type="ECO:0000259" key="3">
    <source>
        <dbReference type="Pfam" id="PF25078"/>
    </source>
</evidence>
<evidence type="ECO:0000259" key="2">
    <source>
        <dbReference type="Pfam" id="PF15456"/>
    </source>
</evidence>
<evidence type="ECO:0000313" key="4">
    <source>
        <dbReference type="EMBL" id="KAK8174106.1"/>
    </source>
</evidence>
<evidence type="ECO:0000256" key="1">
    <source>
        <dbReference type="SAM" id="MobiDB-lite"/>
    </source>
</evidence>
<feature type="compositionally biased region" description="Polar residues" evidence="1">
    <location>
        <begin position="70"/>
        <end position="85"/>
    </location>
</feature>
<sequence length="927" mass="105010">MQRMSESQEFALSPPPPLSYNFPAPGTYTSLDSPTLGGGSSVYSNGRSLPPPPRDVLQENYRSAVADAQPDNSTPQQSKPRTSPSLNLNDVVHVHLLVETAVGDSMAYDVLSIDELEALKKERASLASRMEAVGQKLALESKVRDAAQSLNRLYSSKRRRGSSGSFEKLHSRNMSKASQTSNGQVNPDSLSKSESELAASAKKCDDYTRDLWMMERRSREIEMQLLRHTAGILQLTYKGPTKLGNNRQSLLQNISQAARPDSPASSYTYENASARSPTRIEDKNGFDERSFYRSPENLDRLVDALRNGKALPTKADALGGGTSEVDNETLQSVDNRLEDLSDRLRELIIRANPESNKDYDAAPKHSTDASPAERAANIAQKLDYLDQGLRDVEAEQSNMRQNLHQDKALEAPPEQLELINKLLFQIICASRQEYDEEYPAPPIGDGIQHQFSYMEGVISAIDQAQKALRAELSLASRSGGDDMNDAGRYESILQELWTTIVNGEEEYRQRKAQRRRMLEAEPERNAAELDEISPDEDALPEKFSIHQFTSEVSHIYRRSQSLKEKNSILRRQIRQQRELNEKSDAEKEEEFMRLRGEMERLRDALHNSANDRDAMQEQEEAQRASQEQIAQLEERLEQALEQARASVTDAQTQVAEAEAHVAELSASLEESQAAREQAERTAKEKSDELQQRERELRELEGDVVRLQTEVTVARAELDEAYGTRSQRAAANPEVEAQLEALSVKNVEMAEEVARLQQESAAAQLQMREVTEREKRLREELRDTITEFEELTRANVETEREREGLEGVIDQLREKAEQLEAQLNEEKMRWMGTRSPGNGSGGPVQDTTSTRVMRDEFKRMMREERAEAFKALRVSHNLNRYRAMVDCRVQGEQEERKRLEQIIRALKREQLPTATRKPSLRTQNLTVA</sequence>
<feature type="compositionally biased region" description="Polar residues" evidence="1">
    <location>
        <begin position="172"/>
        <end position="188"/>
    </location>
</feature>
<feature type="region of interest" description="Disordered" evidence="1">
    <location>
        <begin position="151"/>
        <end position="199"/>
    </location>
</feature>
<comment type="caution">
    <text evidence="4">The sequence shown here is derived from an EMBL/GenBank/DDBJ whole genome shotgun (WGS) entry which is preliminary data.</text>
</comment>
<feature type="compositionally biased region" description="Polar residues" evidence="1">
    <location>
        <begin position="1"/>
        <end position="10"/>
    </location>
</feature>
<keyword evidence="5" id="KW-1185">Reference proteome</keyword>
<accession>A0ABR1Y0U8</accession>
<feature type="region of interest" description="Disordered" evidence="1">
    <location>
        <begin position="830"/>
        <end position="849"/>
    </location>
</feature>
<dbReference type="Pfam" id="PF15456">
    <property type="entry name" value="Uds1"/>
    <property type="match status" value="1"/>
</dbReference>
<feature type="compositionally biased region" description="Basic and acidic residues" evidence="1">
    <location>
        <begin position="672"/>
        <end position="692"/>
    </location>
</feature>
<organism evidence="4 5">
    <name type="scientific">Phyllosticta citrichinensis</name>
    <dbReference type="NCBI Taxonomy" id="1130410"/>
    <lineage>
        <taxon>Eukaryota</taxon>
        <taxon>Fungi</taxon>
        <taxon>Dikarya</taxon>
        <taxon>Ascomycota</taxon>
        <taxon>Pezizomycotina</taxon>
        <taxon>Dothideomycetes</taxon>
        <taxon>Dothideomycetes incertae sedis</taxon>
        <taxon>Botryosphaeriales</taxon>
        <taxon>Phyllostictaceae</taxon>
        <taxon>Phyllosticta</taxon>
    </lineage>
</organism>
<proteinExistence type="predicted"/>
<gene>
    <name evidence="4" type="ORF">IWX90DRAFT_164080</name>
</gene>
<dbReference type="InterPro" id="IPR029191">
    <property type="entry name" value="Uds1"/>
</dbReference>
<name>A0ABR1Y0U8_9PEZI</name>
<dbReference type="InterPro" id="IPR056703">
    <property type="entry name" value="DUF7801"/>
</dbReference>